<feature type="region of interest" description="Disordered" evidence="1">
    <location>
        <begin position="774"/>
        <end position="822"/>
    </location>
</feature>
<feature type="compositionally biased region" description="Polar residues" evidence="1">
    <location>
        <begin position="354"/>
        <end position="365"/>
    </location>
</feature>
<keyword evidence="4" id="KW-1185">Reference proteome</keyword>
<keyword evidence="3" id="KW-0282">Flagellum</keyword>
<sequence>MLPLSLNVSQMLSEFLAKERERIGKKVLSSEFQQDLASEMNLLLGKAGGTSSGESLQLPSGWTVDLPVSANSAEDLWDALAALGGDSMSGRRPAADSTQEPDATLVLADPLLLQKVLARLHVPAETRNELAAETGDEGAISLRTLTDLLGRAAEASPALGESRAAVAPATVRRLLKNIRWSEGDSSLPLDWEKAAGTSEYDLERITALFSKILETAEEIPSKEAHGSLQPLETAQGNAASKAEDPIPLHAEPERGTAPGLAGFAAPSETSPKDEKDRAGRSPLFEGSAPGSQDSLEHLLSPPSAEEVTTKRRESVSGNPSPDGEKKKARRHASPPADDRSGVRTEKLQARYNPEVSTPTTENSQEGAPLPGEAIESPLERLRSWARPLLEGGPQAQELAGLSLAVTGEDASEEQAPSLDAGLQAMRAAAKAALTSEQRSGSFAQAEAGVAPSARTQQPLPQVEGVGTLGGSESRGQDAHALLRQADAAQPDVHKSDPTPSDPERKAAQGGSGKGIAFAHLQSQAFEGKDEADGQQRLPFSGSEPHSLRQPLSSTQRISTVPASPQALESGGGDADLSTETAFVEGRPDEDAAIGLHSRPRSHAGAVEGPGGGMGRSSAFPNGENLSQGFQKEGAWARGHWNENGQSISIRQQPSEPFVLPAGSASSLQGTLSSGRMESAAPVFSFAEAQWPQDLADLVGRMSREGRHRMTLEVEPKHLGKLSLRIETHGNAVSAWIQTEHPDARDLLARNSAFLQNLLSEQGLNLSQFSVDVREHHRHPGRRAEEEPGTGNRARGTETAGPVKGPGIARYAGATGTTISLRA</sequence>
<dbReference type="InterPro" id="IPR038610">
    <property type="entry name" value="FliK-like_C_sf"/>
</dbReference>
<evidence type="ECO:0000256" key="1">
    <source>
        <dbReference type="SAM" id="MobiDB-lite"/>
    </source>
</evidence>
<feature type="compositionally biased region" description="Basic and acidic residues" evidence="1">
    <location>
        <begin position="270"/>
        <end position="279"/>
    </location>
</feature>
<name>A0A1M4UVD6_9BACT</name>
<feature type="domain" description="Flagellar hook-length control protein-like C-terminal" evidence="2">
    <location>
        <begin position="699"/>
        <end position="774"/>
    </location>
</feature>
<dbReference type="Proteomes" id="UP000184076">
    <property type="component" value="Unassembled WGS sequence"/>
</dbReference>
<feature type="region of interest" description="Disordered" evidence="1">
    <location>
        <begin position="248"/>
        <end position="378"/>
    </location>
</feature>
<feature type="compositionally biased region" description="Basic and acidic residues" evidence="1">
    <location>
        <begin position="491"/>
        <end position="506"/>
    </location>
</feature>
<dbReference type="InterPro" id="IPR052563">
    <property type="entry name" value="FliK"/>
</dbReference>
<protein>
    <submittedName>
        <fullName evidence="3">Flagellar hook-length control protein FliK</fullName>
    </submittedName>
</protein>
<feature type="region of interest" description="Disordered" evidence="1">
    <location>
        <begin position="592"/>
        <end position="626"/>
    </location>
</feature>
<feature type="compositionally biased region" description="Polar residues" evidence="1">
    <location>
        <begin position="549"/>
        <end position="562"/>
    </location>
</feature>
<feature type="region of interest" description="Disordered" evidence="1">
    <location>
        <begin position="400"/>
        <end position="576"/>
    </location>
</feature>
<organism evidence="3 4">
    <name type="scientific">Desulfacinum infernum DSM 9756</name>
    <dbReference type="NCBI Taxonomy" id="1121391"/>
    <lineage>
        <taxon>Bacteria</taxon>
        <taxon>Pseudomonadati</taxon>
        <taxon>Thermodesulfobacteriota</taxon>
        <taxon>Syntrophobacteria</taxon>
        <taxon>Syntrophobacterales</taxon>
        <taxon>Syntrophobacteraceae</taxon>
        <taxon>Desulfacinum</taxon>
    </lineage>
</organism>
<dbReference type="RefSeq" id="WP_073036743.1">
    <property type="nucleotide sequence ID" value="NZ_FQVB01000005.1"/>
</dbReference>
<dbReference type="EMBL" id="FQVB01000005">
    <property type="protein sequence ID" value="SHE60654.1"/>
    <property type="molecule type" value="Genomic_DNA"/>
</dbReference>
<dbReference type="PANTHER" id="PTHR37533:SF2">
    <property type="entry name" value="FLAGELLAR HOOK-LENGTH CONTROL PROTEIN"/>
    <property type="match status" value="1"/>
</dbReference>
<gene>
    <name evidence="3" type="ORF">SAMN02745206_00576</name>
</gene>
<dbReference type="CDD" id="cd17470">
    <property type="entry name" value="T3SS_Flik_C"/>
    <property type="match status" value="1"/>
</dbReference>
<proteinExistence type="predicted"/>
<evidence type="ECO:0000313" key="4">
    <source>
        <dbReference type="Proteomes" id="UP000184076"/>
    </source>
</evidence>
<keyword evidence="3" id="KW-0969">Cilium</keyword>
<dbReference type="InterPro" id="IPR021136">
    <property type="entry name" value="Flagellar_hook_control-like_C"/>
</dbReference>
<dbReference type="STRING" id="1121391.SAMN02745206_00576"/>
<keyword evidence="3" id="KW-0966">Cell projection</keyword>
<evidence type="ECO:0000313" key="3">
    <source>
        <dbReference type="EMBL" id="SHE60654.1"/>
    </source>
</evidence>
<dbReference type="AlphaFoldDB" id="A0A1M4UVD6"/>
<dbReference type="Pfam" id="PF02120">
    <property type="entry name" value="Flg_hook"/>
    <property type="match status" value="1"/>
</dbReference>
<evidence type="ECO:0000259" key="2">
    <source>
        <dbReference type="Pfam" id="PF02120"/>
    </source>
</evidence>
<dbReference type="Gene3D" id="3.30.750.140">
    <property type="match status" value="1"/>
</dbReference>
<accession>A0A1M4UVD6</accession>
<reference evidence="4" key="1">
    <citation type="submission" date="2016-11" db="EMBL/GenBank/DDBJ databases">
        <authorList>
            <person name="Varghese N."/>
            <person name="Submissions S."/>
        </authorList>
    </citation>
    <scope>NUCLEOTIDE SEQUENCE [LARGE SCALE GENOMIC DNA]</scope>
    <source>
        <strain evidence="4">DSM 9756</strain>
    </source>
</reference>
<dbReference type="PANTHER" id="PTHR37533">
    <property type="entry name" value="FLAGELLAR HOOK-LENGTH CONTROL PROTEIN"/>
    <property type="match status" value="1"/>
</dbReference>
<feature type="compositionally biased region" description="Basic and acidic residues" evidence="1">
    <location>
        <begin position="336"/>
        <end position="348"/>
    </location>
</feature>
<feature type="compositionally biased region" description="Low complexity" evidence="1">
    <location>
        <begin position="420"/>
        <end position="432"/>
    </location>
</feature>